<dbReference type="NCBIfam" id="NF001965">
    <property type="entry name" value="PRK00742.1"/>
    <property type="match status" value="1"/>
</dbReference>
<dbReference type="Gene3D" id="3.40.50.180">
    <property type="entry name" value="Methylesterase CheB, C-terminal domain"/>
    <property type="match status" value="1"/>
</dbReference>
<dbReference type="PROSITE" id="PS50110">
    <property type="entry name" value="RESPONSE_REGULATORY"/>
    <property type="match status" value="1"/>
</dbReference>
<gene>
    <name evidence="5" type="primary">cheB</name>
    <name evidence="10" type="ORF">IAA96_07220</name>
</gene>
<evidence type="ECO:0000313" key="10">
    <source>
        <dbReference type="EMBL" id="MBO8450881.1"/>
    </source>
</evidence>
<dbReference type="EC" id="3.1.1.61" evidence="5"/>
<comment type="domain">
    <text evidence="5">Contains a C-terminal catalytic domain, and an N-terminal region which modulates catalytic activity.</text>
</comment>
<feature type="active site" evidence="5 6">
    <location>
        <position position="208"/>
    </location>
</feature>
<dbReference type="GO" id="GO:0000156">
    <property type="term" value="F:phosphorelay response regulator activity"/>
    <property type="evidence" value="ECO:0007669"/>
    <property type="project" value="InterPro"/>
</dbReference>
<feature type="domain" description="Response regulatory" evidence="8">
    <location>
        <begin position="18"/>
        <end position="136"/>
    </location>
</feature>
<evidence type="ECO:0000259" key="8">
    <source>
        <dbReference type="PROSITE" id="PS50110"/>
    </source>
</evidence>
<dbReference type="Gene3D" id="3.40.50.2300">
    <property type="match status" value="1"/>
</dbReference>
<evidence type="ECO:0000256" key="4">
    <source>
        <dbReference type="ARBA" id="ARBA00048267"/>
    </source>
</evidence>
<protein>
    <recommendedName>
        <fullName evidence="5">Protein-glutamate methylesterase/protein-glutamine glutaminase</fullName>
        <ecNumber evidence="5">3.1.1.61</ecNumber>
        <ecNumber evidence="5">3.5.1.44</ecNumber>
    </recommendedName>
</protein>
<dbReference type="GO" id="GO:0008984">
    <property type="term" value="F:protein-glutamate methylesterase activity"/>
    <property type="evidence" value="ECO:0007669"/>
    <property type="project" value="UniProtKB-UniRule"/>
</dbReference>
<comment type="catalytic activity">
    <reaction evidence="4 5">
        <text>[protein]-L-glutamate 5-O-methyl ester + H2O = L-glutamyl-[protein] + methanol + H(+)</text>
        <dbReference type="Rhea" id="RHEA:23236"/>
        <dbReference type="Rhea" id="RHEA-COMP:10208"/>
        <dbReference type="Rhea" id="RHEA-COMP:10311"/>
        <dbReference type="ChEBI" id="CHEBI:15377"/>
        <dbReference type="ChEBI" id="CHEBI:15378"/>
        <dbReference type="ChEBI" id="CHEBI:17790"/>
        <dbReference type="ChEBI" id="CHEBI:29973"/>
        <dbReference type="ChEBI" id="CHEBI:82795"/>
        <dbReference type="EC" id="3.1.1.61"/>
    </reaction>
</comment>
<keyword evidence="2 5" id="KW-0145">Chemotaxis</keyword>
<feature type="active site" evidence="5 6">
    <location>
        <position position="330"/>
    </location>
</feature>
<dbReference type="EMBL" id="JADIMS010000135">
    <property type="protein sequence ID" value="MBO8450881.1"/>
    <property type="molecule type" value="Genomic_DNA"/>
</dbReference>
<comment type="caution">
    <text evidence="10">The sequence shown here is derived from an EMBL/GenBank/DDBJ whole genome shotgun (WGS) entry which is preliminary data.</text>
</comment>
<dbReference type="PROSITE" id="PS50122">
    <property type="entry name" value="CHEB"/>
    <property type="match status" value="1"/>
</dbReference>
<dbReference type="Pfam" id="PF00072">
    <property type="entry name" value="Response_reg"/>
    <property type="match status" value="1"/>
</dbReference>
<evidence type="ECO:0000256" key="1">
    <source>
        <dbReference type="ARBA" id="ARBA00022490"/>
    </source>
</evidence>
<dbReference type="InterPro" id="IPR008248">
    <property type="entry name" value="CheB-like"/>
</dbReference>
<evidence type="ECO:0000256" key="2">
    <source>
        <dbReference type="ARBA" id="ARBA00022500"/>
    </source>
</evidence>
<accession>A0A9D9EQF5</accession>
<proteinExistence type="inferred from homology"/>
<dbReference type="GO" id="GO:0005737">
    <property type="term" value="C:cytoplasm"/>
    <property type="evidence" value="ECO:0007669"/>
    <property type="project" value="UniProtKB-SubCell"/>
</dbReference>
<dbReference type="EC" id="3.5.1.44" evidence="5"/>
<evidence type="ECO:0000259" key="9">
    <source>
        <dbReference type="PROSITE" id="PS50122"/>
    </source>
</evidence>
<dbReference type="SUPFAM" id="SSF52738">
    <property type="entry name" value="Methylesterase CheB, C-terminal domain"/>
    <property type="match status" value="1"/>
</dbReference>
<sequence>MSPRQYSSGFEGEAQMIKVLIIDDSAVVREALTEILSSDPEIEVIGTALDPIFAVRKIKENRPDVITLDVEMPRMDGLTFLRRLNETGNPIPVVICSSKVEAGSDNAAKAMAYGAVEMILKPQLGTKQFLLESRIRICDAVKAAYHATPNLTRMISRSGGLDRLTAGFDGTPSPERKIQPKLSADVMLPAGTFHTLETTEKLIIIGASTGGTEALREVLETMPVDAPGIVIVQHMPEHFTTSFARRLDSLCKIAVKEAADGDTVMRGQALIAPGNKHTLLKRSGARYYVEVKDGPLVSRHRPSVDVLFRSASRYAGKNAVGVIMTGMGDDGAKGMKEMHDSGSYTIAQDEKTCIVYGMPAEAVKLGGVDEIVPLQNITARALAAASRLK</sequence>
<name>A0A9D9EQF5_9SPIR</name>
<keyword evidence="3 5" id="KW-0378">Hydrolase</keyword>
<comment type="subcellular location">
    <subcellularLocation>
        <location evidence="5">Cytoplasm</location>
    </subcellularLocation>
</comment>
<dbReference type="SUPFAM" id="SSF52172">
    <property type="entry name" value="CheY-like"/>
    <property type="match status" value="1"/>
</dbReference>
<reference evidence="10" key="2">
    <citation type="journal article" date="2021" name="PeerJ">
        <title>Extensive microbial diversity within the chicken gut microbiome revealed by metagenomics and culture.</title>
        <authorList>
            <person name="Gilroy R."/>
            <person name="Ravi A."/>
            <person name="Getino M."/>
            <person name="Pursley I."/>
            <person name="Horton D.L."/>
            <person name="Alikhan N.F."/>
            <person name="Baker D."/>
            <person name="Gharbi K."/>
            <person name="Hall N."/>
            <person name="Watson M."/>
            <person name="Adriaenssens E.M."/>
            <person name="Foster-Nyarko E."/>
            <person name="Jarju S."/>
            <person name="Secka A."/>
            <person name="Antonio M."/>
            <person name="Oren A."/>
            <person name="Chaudhuri R.R."/>
            <person name="La Ragione R."/>
            <person name="Hildebrand F."/>
            <person name="Pallen M.J."/>
        </authorList>
    </citation>
    <scope>NUCLEOTIDE SEQUENCE</scope>
    <source>
        <strain evidence="10">B3-4054</strain>
    </source>
</reference>
<dbReference type="AlphaFoldDB" id="A0A9D9EQF5"/>
<comment type="similarity">
    <text evidence="5">Belongs to the CheB family.</text>
</comment>
<evidence type="ECO:0000313" key="11">
    <source>
        <dbReference type="Proteomes" id="UP000823616"/>
    </source>
</evidence>
<comment type="PTM">
    <text evidence="5">Phosphorylated by CheA. Phosphorylation of the N-terminal regulatory domain activates the methylesterase activity.</text>
</comment>
<dbReference type="CDD" id="cd16432">
    <property type="entry name" value="CheB_Rec"/>
    <property type="match status" value="1"/>
</dbReference>
<organism evidence="10 11">
    <name type="scientific">Candidatus Avitreponema avistercoris</name>
    <dbReference type="NCBI Taxonomy" id="2840705"/>
    <lineage>
        <taxon>Bacteria</taxon>
        <taxon>Pseudomonadati</taxon>
        <taxon>Spirochaetota</taxon>
        <taxon>Spirochaetia</taxon>
        <taxon>Spirochaetales</taxon>
        <taxon>Candidatus Avitreponema</taxon>
    </lineage>
</organism>
<evidence type="ECO:0000256" key="3">
    <source>
        <dbReference type="ARBA" id="ARBA00022801"/>
    </source>
</evidence>
<dbReference type="InterPro" id="IPR000673">
    <property type="entry name" value="Sig_transdc_resp-reg_Me-estase"/>
</dbReference>
<comment type="function">
    <text evidence="5">Involved in chemotaxis. Part of a chemotaxis signal transduction system that modulates chemotaxis in response to various stimuli. Catalyzes the demethylation of specific methylglutamate residues introduced into the chemoreceptors (methyl-accepting chemotaxis proteins or MCP) by CheR. Also mediates the irreversible deamidation of specific glutamine residues to glutamic acid.</text>
</comment>
<evidence type="ECO:0000256" key="7">
    <source>
        <dbReference type="PROSITE-ProRule" id="PRU00169"/>
    </source>
</evidence>
<dbReference type="PIRSF" id="PIRSF000876">
    <property type="entry name" value="RR_chemtxs_CheB"/>
    <property type="match status" value="1"/>
</dbReference>
<feature type="active site" evidence="5 6">
    <location>
        <position position="234"/>
    </location>
</feature>
<evidence type="ECO:0000256" key="6">
    <source>
        <dbReference type="PROSITE-ProRule" id="PRU00050"/>
    </source>
</evidence>
<dbReference type="GO" id="GO:0006935">
    <property type="term" value="P:chemotaxis"/>
    <property type="evidence" value="ECO:0007669"/>
    <property type="project" value="UniProtKB-UniRule"/>
</dbReference>
<dbReference type="InterPro" id="IPR001789">
    <property type="entry name" value="Sig_transdc_resp-reg_receiver"/>
</dbReference>
<feature type="domain" description="CheB-type methylesterase" evidence="9">
    <location>
        <begin position="196"/>
        <end position="388"/>
    </location>
</feature>
<dbReference type="HAMAP" id="MF_00099">
    <property type="entry name" value="CheB_chemtxs"/>
    <property type="match status" value="1"/>
</dbReference>
<dbReference type="PANTHER" id="PTHR42872:SF6">
    <property type="entry name" value="PROTEIN-GLUTAMATE METHYLESTERASE_PROTEIN-GLUTAMINE GLUTAMINASE"/>
    <property type="match status" value="1"/>
</dbReference>
<dbReference type="SMART" id="SM00448">
    <property type="entry name" value="REC"/>
    <property type="match status" value="1"/>
</dbReference>
<dbReference type="GO" id="GO:0050568">
    <property type="term" value="F:protein-glutamine glutaminase activity"/>
    <property type="evidence" value="ECO:0007669"/>
    <property type="project" value="UniProtKB-UniRule"/>
</dbReference>
<keyword evidence="1 5" id="KW-0963">Cytoplasm</keyword>
<comment type="catalytic activity">
    <reaction evidence="5">
        <text>L-glutaminyl-[protein] + H2O = L-glutamyl-[protein] + NH4(+)</text>
        <dbReference type="Rhea" id="RHEA:16441"/>
        <dbReference type="Rhea" id="RHEA-COMP:10207"/>
        <dbReference type="Rhea" id="RHEA-COMP:10208"/>
        <dbReference type="ChEBI" id="CHEBI:15377"/>
        <dbReference type="ChEBI" id="CHEBI:28938"/>
        <dbReference type="ChEBI" id="CHEBI:29973"/>
        <dbReference type="ChEBI" id="CHEBI:30011"/>
        <dbReference type="EC" id="3.5.1.44"/>
    </reaction>
</comment>
<reference evidence="10" key="1">
    <citation type="submission" date="2020-10" db="EMBL/GenBank/DDBJ databases">
        <authorList>
            <person name="Gilroy R."/>
        </authorList>
    </citation>
    <scope>NUCLEOTIDE SEQUENCE</scope>
    <source>
        <strain evidence="10">B3-4054</strain>
    </source>
</reference>
<evidence type="ECO:0000256" key="5">
    <source>
        <dbReference type="HAMAP-Rule" id="MF_00099"/>
    </source>
</evidence>
<dbReference type="InterPro" id="IPR011006">
    <property type="entry name" value="CheY-like_superfamily"/>
</dbReference>
<dbReference type="CDD" id="cd17541">
    <property type="entry name" value="REC_CheB-like"/>
    <property type="match status" value="1"/>
</dbReference>
<feature type="modified residue" description="4-aspartylphosphate" evidence="5 7">
    <location>
        <position position="69"/>
    </location>
</feature>
<dbReference type="Pfam" id="PF01339">
    <property type="entry name" value="CheB_methylest"/>
    <property type="match status" value="1"/>
</dbReference>
<dbReference type="InterPro" id="IPR035909">
    <property type="entry name" value="CheB_C"/>
</dbReference>
<dbReference type="NCBIfam" id="NF009206">
    <property type="entry name" value="PRK12555.1"/>
    <property type="match status" value="1"/>
</dbReference>
<dbReference type="PANTHER" id="PTHR42872">
    <property type="entry name" value="PROTEIN-GLUTAMATE METHYLESTERASE/PROTEIN-GLUTAMINE GLUTAMINASE"/>
    <property type="match status" value="1"/>
</dbReference>
<keyword evidence="5 7" id="KW-0597">Phosphoprotein</keyword>
<dbReference type="Proteomes" id="UP000823616">
    <property type="component" value="Unassembled WGS sequence"/>
</dbReference>